<name>A0ABR5HL67_9BURK</name>
<protein>
    <submittedName>
        <fullName evidence="2">Diguanylate cyclase/phosphodiesterase (GGDEF &amp; EAL domain) with PAS/PAC sensor(S)</fullName>
    </submittedName>
</protein>
<reference evidence="2 3" key="1">
    <citation type="submission" date="2015-06" db="EMBL/GenBank/DDBJ databases">
        <title>Comparative genomics of Burkholderia leaf nodule symbionts.</title>
        <authorList>
            <person name="Carlier A."/>
            <person name="Eberl L."/>
            <person name="Pinto-Carbo M."/>
        </authorList>
    </citation>
    <scope>NUCLEOTIDE SEQUENCE [LARGE SCALE GENOMIC DNA]</scope>
    <source>
        <strain evidence="2 3">UZHbot3</strain>
    </source>
</reference>
<keyword evidence="1" id="KW-0812">Transmembrane</keyword>
<feature type="transmembrane region" description="Helical" evidence="1">
    <location>
        <begin position="41"/>
        <end position="58"/>
    </location>
</feature>
<keyword evidence="1" id="KW-0472">Membrane</keyword>
<evidence type="ECO:0000256" key="1">
    <source>
        <dbReference type="SAM" id="Phobius"/>
    </source>
</evidence>
<sequence length="274" mass="29113">MRASLLSTLVEDARPLLLSGLSSVFVALIAMLRLHAVWATVWLAGDAFLLLARLFIVYRYRSLSRPAPSHPEPWAVRYVPFALTACLVVGLGTMACVMSGDTVLAALAIMVTAGMLGGIASRNAGIPRLATAQIVLGTMPTASARALLDGESYWILVPPLFLYFGAISSVVRRPYRNLVTLMTAEGGHAEIAARFDAALAHMPHGLCAIDASGKVVIANRKGGGIVRHDGRDAAAQRNVAGFHRLCGTGEVRRNAARAAHRALHGMAEGRPCSR</sequence>
<gene>
    <name evidence="2" type="ORF">BPMI_00735</name>
</gene>
<keyword evidence="3" id="KW-1185">Reference proteome</keyword>
<feature type="transmembrane region" description="Helical" evidence="1">
    <location>
        <begin position="78"/>
        <end position="97"/>
    </location>
</feature>
<accession>A0ABR5HL67</accession>
<dbReference type="Proteomes" id="UP000242951">
    <property type="component" value="Unassembled WGS sequence"/>
</dbReference>
<feature type="transmembrane region" description="Helical" evidence="1">
    <location>
        <begin position="16"/>
        <end position="34"/>
    </location>
</feature>
<keyword evidence="1" id="KW-1133">Transmembrane helix</keyword>
<feature type="transmembrane region" description="Helical" evidence="1">
    <location>
        <begin position="153"/>
        <end position="171"/>
    </location>
</feature>
<comment type="caution">
    <text evidence="2">The sequence shown here is derived from an EMBL/GenBank/DDBJ whole genome shotgun (WGS) entry which is preliminary data.</text>
</comment>
<dbReference type="EMBL" id="LELG01000165">
    <property type="protein sequence ID" value="KMQ80089.1"/>
    <property type="molecule type" value="Genomic_DNA"/>
</dbReference>
<organism evidence="2 3">
    <name type="scientific">Candidatus Burkholderia pumila</name>
    <dbReference type="NCBI Taxonomy" id="1090375"/>
    <lineage>
        <taxon>Bacteria</taxon>
        <taxon>Pseudomonadati</taxon>
        <taxon>Pseudomonadota</taxon>
        <taxon>Betaproteobacteria</taxon>
        <taxon>Burkholderiales</taxon>
        <taxon>Burkholderiaceae</taxon>
        <taxon>Burkholderia</taxon>
    </lineage>
</organism>
<evidence type="ECO:0000313" key="2">
    <source>
        <dbReference type="EMBL" id="KMQ80089.1"/>
    </source>
</evidence>
<evidence type="ECO:0000313" key="3">
    <source>
        <dbReference type="Proteomes" id="UP000242951"/>
    </source>
</evidence>
<feature type="transmembrane region" description="Helical" evidence="1">
    <location>
        <begin position="104"/>
        <end position="121"/>
    </location>
</feature>
<proteinExistence type="predicted"/>